<sequence length="169" mass="18964">MQSEQKRRLPDMSGKTQQRSFFADNCNDQRLSKEAIQELAQNQQIGKLYSSKSHQAWNSHQQILTLISAYEIGGLGKACCKLSRCDLHLCITKILRGNSSNLIRKTRGTSSTNVNPSASSCSSQIIKEQDDEPTPLVHLKKLTTEEIVAHLEKGLYNSCDEKFSPNHKC</sequence>
<gene>
    <name evidence="1" type="ORF">CR513_05821</name>
</gene>
<evidence type="ECO:0000313" key="1">
    <source>
        <dbReference type="EMBL" id="RDY09779.1"/>
    </source>
</evidence>
<keyword evidence="2" id="KW-1185">Reference proteome</keyword>
<protein>
    <submittedName>
        <fullName evidence="1">Uncharacterized protein</fullName>
    </submittedName>
</protein>
<comment type="caution">
    <text evidence="1">The sequence shown here is derived from an EMBL/GenBank/DDBJ whole genome shotgun (WGS) entry which is preliminary data.</text>
</comment>
<accession>A0A371I437</accession>
<dbReference type="EMBL" id="QJKJ01000972">
    <property type="protein sequence ID" value="RDY09779.1"/>
    <property type="molecule type" value="Genomic_DNA"/>
</dbReference>
<name>A0A371I437_MUCPR</name>
<organism evidence="1 2">
    <name type="scientific">Mucuna pruriens</name>
    <name type="common">Velvet bean</name>
    <name type="synonym">Dolichos pruriens</name>
    <dbReference type="NCBI Taxonomy" id="157652"/>
    <lineage>
        <taxon>Eukaryota</taxon>
        <taxon>Viridiplantae</taxon>
        <taxon>Streptophyta</taxon>
        <taxon>Embryophyta</taxon>
        <taxon>Tracheophyta</taxon>
        <taxon>Spermatophyta</taxon>
        <taxon>Magnoliopsida</taxon>
        <taxon>eudicotyledons</taxon>
        <taxon>Gunneridae</taxon>
        <taxon>Pentapetalae</taxon>
        <taxon>rosids</taxon>
        <taxon>fabids</taxon>
        <taxon>Fabales</taxon>
        <taxon>Fabaceae</taxon>
        <taxon>Papilionoideae</taxon>
        <taxon>50 kb inversion clade</taxon>
        <taxon>NPAAA clade</taxon>
        <taxon>indigoferoid/millettioid clade</taxon>
        <taxon>Phaseoleae</taxon>
        <taxon>Mucuna</taxon>
    </lineage>
</organism>
<reference evidence="1" key="1">
    <citation type="submission" date="2018-05" db="EMBL/GenBank/DDBJ databases">
        <title>Draft genome of Mucuna pruriens seed.</title>
        <authorList>
            <person name="Nnadi N.E."/>
            <person name="Vos R."/>
            <person name="Hasami M.H."/>
            <person name="Devisetty U.K."/>
            <person name="Aguiy J.C."/>
        </authorList>
    </citation>
    <scope>NUCLEOTIDE SEQUENCE [LARGE SCALE GENOMIC DNA]</scope>
    <source>
        <strain evidence="1">JCA_2017</strain>
    </source>
</reference>
<proteinExistence type="predicted"/>
<dbReference type="AlphaFoldDB" id="A0A371I437"/>
<evidence type="ECO:0000313" key="2">
    <source>
        <dbReference type="Proteomes" id="UP000257109"/>
    </source>
</evidence>
<dbReference type="Proteomes" id="UP000257109">
    <property type="component" value="Unassembled WGS sequence"/>
</dbReference>
<feature type="non-terminal residue" evidence="1">
    <location>
        <position position="1"/>
    </location>
</feature>